<comment type="similarity">
    <text evidence="8 9">Belongs to the TonB-dependent receptor family.</text>
</comment>
<reference evidence="13 14" key="1">
    <citation type="submission" date="2018-07" db="EMBL/GenBank/DDBJ databases">
        <title>Complete genome sequence of Flavobacterium psychrolimnae LMG 22018.</title>
        <authorList>
            <person name="Kim D.-U."/>
        </authorList>
    </citation>
    <scope>NUCLEOTIDE SEQUENCE [LARGE SCALE GENOMIC DNA]</scope>
    <source>
        <strain evidence="13 14">LMG 22018</strain>
    </source>
</reference>
<dbReference type="NCBIfam" id="TIGR04056">
    <property type="entry name" value="OMP_RagA_SusC"/>
    <property type="match status" value="1"/>
</dbReference>
<feature type="domain" description="TonB-dependent receptor plug" evidence="12">
    <location>
        <begin position="136"/>
        <end position="260"/>
    </location>
</feature>
<dbReference type="NCBIfam" id="TIGR04057">
    <property type="entry name" value="SusC_RagA_signa"/>
    <property type="match status" value="1"/>
</dbReference>
<dbReference type="InterPro" id="IPR000531">
    <property type="entry name" value="Beta-barrel_TonB"/>
</dbReference>
<name>A0A366AWX0_9FLAO</name>
<dbReference type="GO" id="GO:0009279">
    <property type="term" value="C:cell outer membrane"/>
    <property type="evidence" value="ECO:0007669"/>
    <property type="project" value="UniProtKB-SubCell"/>
</dbReference>
<gene>
    <name evidence="13" type="ORF">DR980_14000</name>
</gene>
<evidence type="ECO:0000259" key="12">
    <source>
        <dbReference type="Pfam" id="PF07715"/>
    </source>
</evidence>
<dbReference type="Pfam" id="PF07715">
    <property type="entry name" value="Plug"/>
    <property type="match status" value="1"/>
</dbReference>
<dbReference type="OrthoDB" id="9768177at2"/>
<evidence type="ECO:0000256" key="2">
    <source>
        <dbReference type="ARBA" id="ARBA00022448"/>
    </source>
</evidence>
<comment type="caution">
    <text evidence="13">The sequence shown here is derived from an EMBL/GenBank/DDBJ whole genome shotgun (WGS) entry which is preliminary data.</text>
</comment>
<accession>A0A366AWX0</accession>
<dbReference type="InterPro" id="IPR036942">
    <property type="entry name" value="Beta-barrel_TonB_sf"/>
</dbReference>
<evidence type="ECO:0000256" key="5">
    <source>
        <dbReference type="ARBA" id="ARBA00023077"/>
    </source>
</evidence>
<keyword evidence="14" id="KW-1185">Reference proteome</keyword>
<dbReference type="PROSITE" id="PS52016">
    <property type="entry name" value="TONB_DEPENDENT_REC_3"/>
    <property type="match status" value="1"/>
</dbReference>
<dbReference type="Gene3D" id="2.170.130.10">
    <property type="entry name" value="TonB-dependent receptor, plug domain"/>
    <property type="match status" value="1"/>
</dbReference>
<evidence type="ECO:0000256" key="6">
    <source>
        <dbReference type="ARBA" id="ARBA00023136"/>
    </source>
</evidence>
<dbReference type="SUPFAM" id="SSF56935">
    <property type="entry name" value="Porins"/>
    <property type="match status" value="1"/>
</dbReference>
<evidence type="ECO:0000256" key="10">
    <source>
        <dbReference type="SAM" id="Phobius"/>
    </source>
</evidence>
<dbReference type="Pfam" id="PF00593">
    <property type="entry name" value="TonB_dep_Rec_b-barrel"/>
    <property type="match status" value="1"/>
</dbReference>
<evidence type="ECO:0000256" key="1">
    <source>
        <dbReference type="ARBA" id="ARBA00004571"/>
    </source>
</evidence>
<comment type="subcellular location">
    <subcellularLocation>
        <location evidence="1 8">Cell outer membrane</location>
        <topology evidence="1 8">Multi-pass membrane protein</topology>
    </subcellularLocation>
</comment>
<dbReference type="Pfam" id="PF13715">
    <property type="entry name" value="CarbopepD_reg_2"/>
    <property type="match status" value="1"/>
</dbReference>
<keyword evidence="3 8" id="KW-1134">Transmembrane beta strand</keyword>
<evidence type="ECO:0000256" key="4">
    <source>
        <dbReference type="ARBA" id="ARBA00022692"/>
    </source>
</evidence>
<dbReference type="InterPro" id="IPR039426">
    <property type="entry name" value="TonB-dep_rcpt-like"/>
</dbReference>
<keyword evidence="5 9" id="KW-0798">TonB box</keyword>
<proteinExistence type="inferred from homology"/>
<keyword evidence="7 8" id="KW-0998">Cell outer membrane</keyword>
<keyword evidence="4 8" id="KW-0812">Transmembrane</keyword>
<evidence type="ECO:0000256" key="7">
    <source>
        <dbReference type="ARBA" id="ARBA00023237"/>
    </source>
</evidence>
<dbReference type="InterPro" id="IPR023996">
    <property type="entry name" value="TonB-dep_OMP_SusC/RagA"/>
</dbReference>
<feature type="domain" description="TonB-dependent receptor-like beta-barrel" evidence="11">
    <location>
        <begin position="423"/>
        <end position="811"/>
    </location>
</feature>
<evidence type="ECO:0000313" key="13">
    <source>
        <dbReference type="EMBL" id="RBN49362.1"/>
    </source>
</evidence>
<feature type="transmembrane region" description="Helical" evidence="10">
    <location>
        <begin position="12"/>
        <end position="30"/>
    </location>
</feature>
<dbReference type="InterPro" id="IPR037066">
    <property type="entry name" value="Plug_dom_sf"/>
</dbReference>
<keyword evidence="6 8" id="KW-0472">Membrane</keyword>
<dbReference type="Gene3D" id="2.40.170.20">
    <property type="entry name" value="TonB-dependent receptor, beta-barrel domain"/>
    <property type="match status" value="1"/>
</dbReference>
<evidence type="ECO:0000256" key="3">
    <source>
        <dbReference type="ARBA" id="ARBA00022452"/>
    </source>
</evidence>
<evidence type="ECO:0000256" key="8">
    <source>
        <dbReference type="PROSITE-ProRule" id="PRU01360"/>
    </source>
</evidence>
<dbReference type="SUPFAM" id="SSF49464">
    <property type="entry name" value="Carboxypeptidase regulatory domain-like"/>
    <property type="match status" value="1"/>
</dbReference>
<dbReference type="InterPro" id="IPR008969">
    <property type="entry name" value="CarboxyPept-like_regulatory"/>
</dbReference>
<dbReference type="InterPro" id="IPR023997">
    <property type="entry name" value="TonB-dep_OMP_SusC/RagA_CS"/>
</dbReference>
<dbReference type="EMBL" id="QNUX01000014">
    <property type="protein sequence ID" value="RBN49362.1"/>
    <property type="molecule type" value="Genomic_DNA"/>
</dbReference>
<dbReference type="Proteomes" id="UP000253676">
    <property type="component" value="Unassembled WGS sequence"/>
</dbReference>
<evidence type="ECO:0000259" key="11">
    <source>
        <dbReference type="Pfam" id="PF00593"/>
    </source>
</evidence>
<sequence length="1007" mass="111605">MKNISFYKGGSAFWYLILFGFSLSYTPAPAKTILRQLQSQPQQSQISGTITDATSPLPGVTISIKGKATSGAISDVNGKYTLTASPNDIVVFSFMGFKTITIPLNGRSVLDIQMQEDATALQEVKINAGYYSVKESERTGSIARITASAIETQPVTNVLAAMQGRMAGVSIIQTTGVPGGGFDIKIRGQNSIRTDGNSPLYIIDGVPYATDPIGYNQTASTFPSVTSPLNSINPASIESIEVLKDADATAIYGSKGANGVVLITTKRGKSGKTTVNVKSTTGVGTVTKFMKLMNTEEYLAMRRQAFSNDRITTYPQSAYDVNGTWDQNRYTDWQKEFIGGTAQFNDVQGVLSGGSNKTQFLLSSTYHTETTVFPSDFIYKKGGAQFNMNHSSEDNKFKFTFSTGYNLQNNDQPAFDLTASSRSLAPNAPALYNEDGKLNWENGTWQNPLRFMVAKFKSKTNDLVSNAVISYEIFPAVVLKSNFGFTDLRHTETRTSPSTIYNPSFNLTSSNSSIYFNTTNRQSWIIEPQLNWEKELGTSKIGVLLGGTFQNQNTTRLYQFGSGFTSNSLLYDLASATTARVLFSDDAQYKYQAFFGRINYNWNERYLFNFTGRRDGSSRFGPGKQFATFGAIGMAWLFSKENFLKENSWLSFGKLRASYGTTGNDQIGDYQFLNTYTSTGILYDSNVGLQPSRLFNPNFGWEINKKLEAAIEAGFFNDRLFLTAAWYQNRSSNQLVGIPLPGTTGFQTLQANLDATVENAGWEFTLRTVNFSTKNFNWTTNLNLTFAQNKLLRYPGLETSTNSQKYRIGQPLNIELLYEYTGIDPQKGVYQFKDINSDGAITFPNDKQTAVDLNPQYFGGIQNQLSYKNWKLDFLFQFVKQEKRNYTIGFAGQMTNQPARMADSWQQLGDDATEQIYTTGANSAAVTASSLYNQSTGILTDASFIRLKNIALSYDLPLVIQNTKCQIIFQGQNLLTLSSYKDGDPEFITAGFLPPLKIITAGIQLTF</sequence>
<organism evidence="13 14">
    <name type="scientific">Flavobacterium psychrolimnae</name>
    <dbReference type="NCBI Taxonomy" id="249351"/>
    <lineage>
        <taxon>Bacteria</taxon>
        <taxon>Pseudomonadati</taxon>
        <taxon>Bacteroidota</taxon>
        <taxon>Flavobacteriia</taxon>
        <taxon>Flavobacteriales</taxon>
        <taxon>Flavobacteriaceae</taxon>
        <taxon>Flavobacterium</taxon>
    </lineage>
</organism>
<protein>
    <submittedName>
        <fullName evidence="13">SusC/RagA family TonB-linked outer membrane protein</fullName>
    </submittedName>
</protein>
<dbReference type="RefSeq" id="WP_113637243.1">
    <property type="nucleotide sequence ID" value="NZ_QNUX01000014.1"/>
</dbReference>
<keyword evidence="2 8" id="KW-0813">Transport</keyword>
<evidence type="ECO:0000313" key="14">
    <source>
        <dbReference type="Proteomes" id="UP000253676"/>
    </source>
</evidence>
<evidence type="ECO:0000256" key="9">
    <source>
        <dbReference type="RuleBase" id="RU003357"/>
    </source>
</evidence>
<dbReference type="InterPro" id="IPR012910">
    <property type="entry name" value="Plug_dom"/>
</dbReference>
<keyword evidence="10" id="KW-1133">Transmembrane helix</keyword>
<dbReference type="AlphaFoldDB" id="A0A366AWX0"/>